<sequence>MMDISIIDHRYFQLFERIAGLLALISFFYCILVFIKRQPRNLKTNFHEEKLTPASPPEVAGAWPIVGHLPQLNGSTPLFKILADMSDKYGPIFIARFGMYPTLVISSWEMSKECFSTNDRLFATRPPSAAGKYLAEAMFGFSPYGPYWREVRKIATLHLLSHKRLEFLKPNRYLEIDNCMTRLYDCWMERDNLIKQNGRSTTSSVKVDMSQVFSELSLNVVLKMIVGKTLFTKKNKNKEDYTKEEEEGQKLHKSILKFFELAGVSVASDTLPFLGWLDVDGQTKQMKRLSREMNLIVSKWLEEHQEKKRLQTLESDGAEREANDHKNHDFMDVLMSVLDEEKEDLFFGYNRDTVIKGTCLNLILAASDTTSVTLTWALSLVLTNPSVLKMAQDELDTEVGKERNVEGHDIDGLVYLQAIVKETLRLYPPGPLSVPHEATEDCIVGGYEVKKDRGFVIDMTEGPGFTMPKLLRVMDMAIIFDHHYLQPFVSIAGLLALLSFFYCIWVFIIRPRNIKTNLDERRLSPASPPEVAGAWPIVGHLPRLIGSTPLFKVLAAISDKYGPICIVRFGMYPTLVVSSWEMSKECFTTNDRLFATRPPSAAGKYLTKAMFAFSMYGPYWREIRKISTIHLLSLRRLELLKHGRYLEIDKCMKRLYEYWMEHHKKIKQNSTIASSVKVNMSQVFAELSLNVVLKIIVGKTLFIKNGNEDYTEEEEGQKLHKTILKFFELAGVSVASDVLPFLGWMDVDGQKKQMKRVSKEMNLIASKWLEEHRDKKRLQTRKTSGEPRGSNYDDGNDFMDVLMSVLDEEKGDLFFGYSRDTVIKSTCLQLIVAASDTTSLAMTWALSLLLTNPNVLRKAQDELDTKVGKDRIIEEHDIECLVYLQAIVKETLRLYPPGPLSVPHEAMEDCTVGGYEVKAGTRLIVNLWKLQRDPRVWSNPSAFQPERFLPESDGGFGGAEAKFDFRGQHFEYTPFGSGRRICPGIDFFHQTVHMALARLLQAFDFNTAGGLVIDMAEGPGLTMPKVTPLEVHLNPRLPVTLY</sequence>
<keyword evidence="9 11" id="KW-0408">Iron</keyword>
<dbReference type="InterPro" id="IPR002401">
    <property type="entry name" value="Cyt_P450_E_grp-I"/>
</dbReference>
<protein>
    <recommendedName>
        <fullName evidence="15">Cytochrome P450</fullName>
    </recommendedName>
</protein>
<proteinExistence type="predicted"/>
<keyword evidence="7 12" id="KW-1133">Transmembrane helix</keyword>
<dbReference type="OMA" id="NNWISPI"/>
<dbReference type="InterPro" id="IPR001128">
    <property type="entry name" value="Cyt_P450"/>
</dbReference>
<name>A0A4Y7IV33_PAPSO</name>
<accession>A0A4Y7IV33</accession>
<dbReference type="PANTHER" id="PTHR47947">
    <property type="entry name" value="CYTOCHROME P450 82C3-RELATED"/>
    <property type="match status" value="1"/>
</dbReference>
<feature type="transmembrane region" description="Helical" evidence="12">
    <location>
        <begin position="18"/>
        <end position="35"/>
    </location>
</feature>
<keyword evidence="8" id="KW-0560">Oxidoreductase</keyword>
<evidence type="ECO:0000256" key="4">
    <source>
        <dbReference type="ARBA" id="ARBA00022617"/>
    </source>
</evidence>
<dbReference type="GO" id="GO:0033075">
    <property type="term" value="P:isoquinoline alkaloid biosynthetic process"/>
    <property type="evidence" value="ECO:0007669"/>
    <property type="project" value="UniProtKB-ARBA"/>
</dbReference>
<evidence type="ECO:0008006" key="15">
    <source>
        <dbReference type="Google" id="ProtNLM"/>
    </source>
</evidence>
<dbReference type="PROSITE" id="PS00086">
    <property type="entry name" value="CYTOCHROME_P450"/>
    <property type="match status" value="1"/>
</dbReference>
<dbReference type="GO" id="GO:0004497">
    <property type="term" value="F:monooxygenase activity"/>
    <property type="evidence" value="ECO:0007669"/>
    <property type="project" value="InterPro"/>
</dbReference>
<evidence type="ECO:0000256" key="1">
    <source>
        <dbReference type="ARBA" id="ARBA00001971"/>
    </source>
</evidence>
<dbReference type="AlphaFoldDB" id="A0A4Y7IV33"/>
<evidence type="ECO:0000256" key="8">
    <source>
        <dbReference type="ARBA" id="ARBA00023002"/>
    </source>
</evidence>
<evidence type="ECO:0000256" key="6">
    <source>
        <dbReference type="ARBA" id="ARBA00022723"/>
    </source>
</evidence>
<evidence type="ECO:0000256" key="12">
    <source>
        <dbReference type="SAM" id="Phobius"/>
    </source>
</evidence>
<gene>
    <name evidence="13" type="ORF">C5167_021172</name>
</gene>
<evidence type="ECO:0000313" key="13">
    <source>
        <dbReference type="EMBL" id="RZC52743.1"/>
    </source>
</evidence>
<evidence type="ECO:0000256" key="5">
    <source>
        <dbReference type="ARBA" id="ARBA00022692"/>
    </source>
</evidence>
<dbReference type="STRING" id="3469.A0A4Y7IV33"/>
<dbReference type="Gramene" id="RZC52743">
    <property type="protein sequence ID" value="RZC52743"/>
    <property type="gene ID" value="C5167_021172"/>
</dbReference>
<keyword evidence="6 11" id="KW-0479">Metal-binding</keyword>
<dbReference type="SUPFAM" id="SSF48264">
    <property type="entry name" value="Cytochrome P450"/>
    <property type="match status" value="2"/>
</dbReference>
<evidence type="ECO:0000256" key="7">
    <source>
        <dbReference type="ARBA" id="ARBA00022989"/>
    </source>
</evidence>
<keyword evidence="4 11" id="KW-0349">Heme</keyword>
<dbReference type="PRINTS" id="PR00385">
    <property type="entry name" value="P450"/>
</dbReference>
<keyword evidence="10 12" id="KW-0472">Membrane</keyword>
<keyword evidence="5 12" id="KW-0812">Transmembrane</keyword>
<dbReference type="PRINTS" id="PR00463">
    <property type="entry name" value="EP450I"/>
</dbReference>
<evidence type="ECO:0000313" key="14">
    <source>
        <dbReference type="Proteomes" id="UP000316621"/>
    </source>
</evidence>
<dbReference type="Pfam" id="PF00067">
    <property type="entry name" value="p450"/>
    <property type="match status" value="2"/>
</dbReference>
<evidence type="ECO:0000256" key="9">
    <source>
        <dbReference type="ARBA" id="ARBA00023004"/>
    </source>
</evidence>
<feature type="binding site" description="axial binding residue" evidence="11">
    <location>
        <position position="982"/>
    </location>
    <ligand>
        <name>heme</name>
        <dbReference type="ChEBI" id="CHEBI:30413"/>
    </ligand>
    <ligandPart>
        <name>Fe</name>
        <dbReference type="ChEBI" id="CHEBI:18248"/>
    </ligandPart>
</feature>
<dbReference type="GO" id="GO:0016705">
    <property type="term" value="F:oxidoreductase activity, acting on paired donors, with incorporation or reduction of molecular oxygen"/>
    <property type="evidence" value="ECO:0007669"/>
    <property type="project" value="InterPro"/>
</dbReference>
<dbReference type="InterPro" id="IPR036396">
    <property type="entry name" value="Cyt_P450_sf"/>
</dbReference>
<evidence type="ECO:0000256" key="2">
    <source>
        <dbReference type="ARBA" id="ARBA00004167"/>
    </source>
</evidence>
<dbReference type="GO" id="GO:0016020">
    <property type="term" value="C:membrane"/>
    <property type="evidence" value="ECO:0007669"/>
    <property type="project" value="UniProtKB-SubCell"/>
</dbReference>
<keyword evidence="14" id="KW-1185">Reference proteome</keyword>
<dbReference type="Gene3D" id="1.10.630.10">
    <property type="entry name" value="Cytochrome P450"/>
    <property type="match status" value="2"/>
</dbReference>
<reference evidence="13 14" key="1">
    <citation type="journal article" date="2018" name="Science">
        <title>The opium poppy genome and morphinan production.</title>
        <authorList>
            <person name="Guo L."/>
            <person name="Winzer T."/>
            <person name="Yang X."/>
            <person name="Li Y."/>
            <person name="Ning Z."/>
            <person name="He Z."/>
            <person name="Teodor R."/>
            <person name="Lu Y."/>
            <person name="Bowser T.A."/>
            <person name="Graham I.A."/>
            <person name="Ye K."/>
        </authorList>
    </citation>
    <scope>NUCLEOTIDE SEQUENCE [LARGE SCALE GENOMIC DNA]</scope>
    <source>
        <strain evidence="14">cv. HN1</strain>
        <tissue evidence="13">Leaves</tissue>
    </source>
</reference>
<dbReference type="InterPro" id="IPR017972">
    <property type="entry name" value="Cyt_P450_CS"/>
</dbReference>
<dbReference type="InterPro" id="IPR050651">
    <property type="entry name" value="Plant_Cytochrome_P450_Monoox"/>
</dbReference>
<evidence type="ECO:0000256" key="11">
    <source>
        <dbReference type="PIRSR" id="PIRSR602401-1"/>
    </source>
</evidence>
<evidence type="ECO:0000256" key="3">
    <source>
        <dbReference type="ARBA" id="ARBA00004913"/>
    </source>
</evidence>
<comment type="cofactor">
    <cofactor evidence="1 11">
        <name>heme</name>
        <dbReference type="ChEBI" id="CHEBI:30413"/>
    </cofactor>
</comment>
<dbReference type="EMBL" id="CM010716">
    <property type="protein sequence ID" value="RZC52743.1"/>
    <property type="molecule type" value="Genomic_DNA"/>
</dbReference>
<comment type="subcellular location">
    <subcellularLocation>
        <location evidence="2">Membrane</location>
        <topology evidence="2">Single-pass membrane protein</topology>
    </subcellularLocation>
</comment>
<comment type="pathway">
    <text evidence="3">Alkaloid biosynthesis.</text>
</comment>
<feature type="transmembrane region" description="Helical" evidence="12">
    <location>
        <begin position="484"/>
        <end position="508"/>
    </location>
</feature>
<dbReference type="GO" id="GO:0005506">
    <property type="term" value="F:iron ion binding"/>
    <property type="evidence" value="ECO:0007669"/>
    <property type="project" value="InterPro"/>
</dbReference>
<dbReference type="GO" id="GO:0020037">
    <property type="term" value="F:heme binding"/>
    <property type="evidence" value="ECO:0007669"/>
    <property type="project" value="InterPro"/>
</dbReference>
<dbReference type="FunFam" id="1.10.630.10:FF:000026">
    <property type="entry name" value="Cytochrome P450 82C4"/>
    <property type="match status" value="2"/>
</dbReference>
<organism evidence="13 14">
    <name type="scientific">Papaver somniferum</name>
    <name type="common">Opium poppy</name>
    <dbReference type="NCBI Taxonomy" id="3469"/>
    <lineage>
        <taxon>Eukaryota</taxon>
        <taxon>Viridiplantae</taxon>
        <taxon>Streptophyta</taxon>
        <taxon>Embryophyta</taxon>
        <taxon>Tracheophyta</taxon>
        <taxon>Spermatophyta</taxon>
        <taxon>Magnoliopsida</taxon>
        <taxon>Ranunculales</taxon>
        <taxon>Papaveraceae</taxon>
        <taxon>Papaveroideae</taxon>
        <taxon>Papaver</taxon>
    </lineage>
</organism>
<evidence type="ECO:0000256" key="10">
    <source>
        <dbReference type="ARBA" id="ARBA00023136"/>
    </source>
</evidence>
<dbReference type="PANTHER" id="PTHR47947:SF26">
    <property type="entry name" value="CYTOCHROME P450"/>
    <property type="match status" value="1"/>
</dbReference>
<dbReference type="Proteomes" id="UP000316621">
    <property type="component" value="Chromosome 2"/>
</dbReference>